<feature type="domain" description="Peptidase C14 caspase" evidence="1">
    <location>
        <begin position="13"/>
        <end position="228"/>
    </location>
</feature>
<evidence type="ECO:0000313" key="2">
    <source>
        <dbReference type="EMBL" id="PRY31562.1"/>
    </source>
</evidence>
<dbReference type="Gene3D" id="3.40.1740.10">
    <property type="entry name" value="VC0467-like"/>
    <property type="match status" value="1"/>
</dbReference>
<evidence type="ECO:0000259" key="1">
    <source>
        <dbReference type="Pfam" id="PF00656"/>
    </source>
</evidence>
<dbReference type="Pfam" id="PF00656">
    <property type="entry name" value="Peptidase_C14"/>
    <property type="match status" value="1"/>
</dbReference>
<dbReference type="Proteomes" id="UP000239209">
    <property type="component" value="Unassembled WGS sequence"/>
</dbReference>
<keyword evidence="3" id="KW-1185">Reference proteome</keyword>
<dbReference type="EMBL" id="PVZG01000003">
    <property type="protein sequence ID" value="PRY31562.1"/>
    <property type="molecule type" value="Genomic_DNA"/>
</dbReference>
<accession>A0A2T0SDR9</accession>
<dbReference type="NCBIfam" id="NF047832">
    <property type="entry name" value="caspase_w_EACC1"/>
    <property type="match status" value="1"/>
</dbReference>
<name>A0A2T0SDR9_9ACTN</name>
<comment type="caution">
    <text evidence="2">The sequence shown here is derived from an EMBL/GenBank/DDBJ whole genome shotgun (WGS) entry which is preliminary data.</text>
</comment>
<sequence>MTEVADPAGSQVVLIGVAAYRRLFELPAAERNVTDLRDLLRSEDLWGIPAENCHVLLDPEDPAAVSRTIRKAAAATRRDGLLLVYFAGHGLVDADDDNLILGLPGCDPEVPYERGVPYEWIRRAVADTRARRRVIILDCCYSGRAGAELGGDTTGTDAVADKAETEGTCLLVSAPANRPAVAPRGELHTAFTGELIRLLRDGLRPPPPEATPATLTVHTVWRTVRRAMLRRGYERPELRARDSGGEMPLVHNVAAPRHNLAGSVLYAAPWFVDEDLGQRALLVLRHNQTGALGVCITQPEGELPAGFPASWRRLLRNPVMLFHGGPVAQDGYIVVTLLRAGAATPLRFTPVRDRLGTLHLSGNPEDVSDSVDVMRVFVGYLGWRAGELEEYLDRGALIASRHTSRQVFTERPGELWQSLQAGR</sequence>
<dbReference type="GO" id="GO:0006508">
    <property type="term" value="P:proteolysis"/>
    <property type="evidence" value="ECO:0007669"/>
    <property type="project" value="InterPro"/>
</dbReference>
<dbReference type="InterPro" id="IPR029030">
    <property type="entry name" value="Caspase-like_dom_sf"/>
</dbReference>
<dbReference type="OrthoDB" id="4464809at2"/>
<dbReference type="SUPFAM" id="SSF143456">
    <property type="entry name" value="VC0467-like"/>
    <property type="match status" value="1"/>
</dbReference>
<dbReference type="RefSeq" id="WP_106126015.1">
    <property type="nucleotide sequence ID" value="NZ_PVZG01000003.1"/>
</dbReference>
<dbReference type="InterPro" id="IPR003774">
    <property type="entry name" value="AlgH-like"/>
</dbReference>
<reference evidence="2 3" key="1">
    <citation type="submission" date="2018-03" db="EMBL/GenBank/DDBJ databases">
        <title>Genomic Encyclopedia of Archaeal and Bacterial Type Strains, Phase II (KMG-II): from individual species to whole genera.</title>
        <authorList>
            <person name="Goeker M."/>
        </authorList>
    </citation>
    <scope>NUCLEOTIDE SEQUENCE [LARGE SCALE GENOMIC DNA]</scope>
    <source>
        <strain evidence="2 3">DSM 45348</strain>
    </source>
</reference>
<evidence type="ECO:0000313" key="3">
    <source>
        <dbReference type="Proteomes" id="UP000239209"/>
    </source>
</evidence>
<dbReference type="Gene3D" id="3.40.50.1460">
    <property type="match status" value="1"/>
</dbReference>
<dbReference type="InterPro" id="IPR011600">
    <property type="entry name" value="Pept_C14_caspase"/>
</dbReference>
<gene>
    <name evidence="2" type="ORF">CLV70_103451</name>
</gene>
<dbReference type="AlphaFoldDB" id="A0A2T0SDR9"/>
<dbReference type="Pfam" id="PF02622">
    <property type="entry name" value="DUF179"/>
    <property type="match status" value="1"/>
</dbReference>
<dbReference type="GO" id="GO:0004197">
    <property type="term" value="F:cysteine-type endopeptidase activity"/>
    <property type="evidence" value="ECO:0007669"/>
    <property type="project" value="InterPro"/>
</dbReference>
<organism evidence="2 3">
    <name type="scientific">Pseudosporangium ferrugineum</name>
    <dbReference type="NCBI Taxonomy" id="439699"/>
    <lineage>
        <taxon>Bacteria</taxon>
        <taxon>Bacillati</taxon>
        <taxon>Actinomycetota</taxon>
        <taxon>Actinomycetes</taxon>
        <taxon>Micromonosporales</taxon>
        <taxon>Micromonosporaceae</taxon>
        <taxon>Pseudosporangium</taxon>
    </lineage>
</organism>
<proteinExistence type="predicted"/>
<protein>
    <submittedName>
        <fullName evidence="2">Putative transcriptional regulator</fullName>
    </submittedName>
</protein>
<dbReference type="SUPFAM" id="SSF52129">
    <property type="entry name" value="Caspase-like"/>
    <property type="match status" value="1"/>
</dbReference>